<dbReference type="RefSeq" id="WP_162362846.1">
    <property type="nucleotide sequence ID" value="NZ_CP047591.1"/>
</dbReference>
<name>A0A6P1MEG0_9FIRM</name>
<dbReference type="KEGG" id="amic:Ami3637_12315"/>
<keyword evidence="2" id="KW-1185">Reference proteome</keyword>
<evidence type="ECO:0000313" key="1">
    <source>
        <dbReference type="EMBL" id="QHI73079.1"/>
    </source>
</evidence>
<dbReference type="Proteomes" id="UP000463883">
    <property type="component" value="Chromosome"/>
</dbReference>
<gene>
    <name evidence="1" type="ORF">Ami3637_12315</name>
</gene>
<dbReference type="EMBL" id="CP047591">
    <property type="protein sequence ID" value="QHI73079.1"/>
    <property type="molecule type" value="Genomic_DNA"/>
</dbReference>
<dbReference type="AlphaFoldDB" id="A0A6P1MEG0"/>
<accession>A0A6P1MEG0</accession>
<protein>
    <submittedName>
        <fullName evidence="1">Uncharacterized protein</fullName>
    </submittedName>
</protein>
<evidence type="ECO:0000313" key="2">
    <source>
        <dbReference type="Proteomes" id="UP000463883"/>
    </source>
</evidence>
<sequence length="214" mass="25050">MFIFARKIKEFKEDKEMLNQFMVCMVVLMLPFGNVTDKGGNNVVIHDCQAPAIYCQYMDTYLDNVYDPYDVPKRTTGAMELMAEYYPDWEASYQFNEFDCTEMSAYLSYYLKACGIPNTIVVGTAANGESHSWIEVPYKTAYGTTSKLIVESTTFDVLNPSDTTVNQFYSKYKKFNLKELKSTELDWWNSKYFLNKYLDLRTDFTYMNFMDETE</sequence>
<reference evidence="1 2" key="1">
    <citation type="submission" date="2020-01" db="EMBL/GenBank/DDBJ databases">
        <title>Genomic analysis of Aminipila sp. CBA3637.</title>
        <authorList>
            <person name="Kim Y.B."/>
            <person name="Roh S.W."/>
        </authorList>
    </citation>
    <scope>NUCLEOTIDE SEQUENCE [LARGE SCALE GENOMIC DNA]</scope>
    <source>
        <strain evidence="1 2">CBA3637</strain>
    </source>
</reference>
<proteinExistence type="predicted"/>
<organism evidence="1 2">
    <name type="scientific">Aminipila terrae</name>
    <dbReference type="NCBI Taxonomy" id="2697030"/>
    <lineage>
        <taxon>Bacteria</taxon>
        <taxon>Bacillati</taxon>
        <taxon>Bacillota</taxon>
        <taxon>Clostridia</taxon>
        <taxon>Peptostreptococcales</taxon>
        <taxon>Anaerovoracaceae</taxon>
        <taxon>Aminipila</taxon>
    </lineage>
</organism>